<dbReference type="SUPFAM" id="SSF47323">
    <property type="entry name" value="Anticodon-binding domain of a subclass of class I aminoacyl-tRNA synthetases"/>
    <property type="match status" value="1"/>
</dbReference>
<sequence>MNNKDIPEYNHKSIELQWQEKWQKSGLYKTPIQNASKPYYNLMMYPYPSAEGLHVGNVYAFVGSDIHGRFQRMQGYDVFEPIGFDSGGIHSENFAIKMGVHPRIMTEKNIANFTKQLKKIGNMFDWDHSVDVMDPNYYRWTQWVFTQLFKAGLAYKKDSAVTWCPGCKTTVSDEQTEIINEITVCERCKTPIERKQMKQWFFRITDYAQRLLDNTGKLNWTSKVINTQRNWIGRSEGINIIYEVENSNEKIICFTTRPDTNFGATFIVLAPEHPAIPRITAPSAKNKVDLYVKKSLSKTELERIAEGTKKTGVFTGSYVINKLNGLKLPIWVSDFVLGNVGTGAVVGVPGHDIRDFQFAQVFNIPITRVVVGKDGDKSAITKAEQVQESEGLMINSQFLDGLDIHKATQVIMDYLEEKGWGKRQIHYKLRDWNISRQRYWGPPIPMIYCEACAKNKKSWFNTEEAKYFNNKFSNLSEDYGWFPVPDELLPVLLPDINDYLPDGSGKAPLARHLEFYQTKCPYCGGKAIRETDVSDTFMDSSWYFLRYPSTAGGDIDAKVSNKAPFDTVITKKWLPVSQYCGGAEHSVLHLMYSRFITMVLHDLRYLDFEEPFPNFYAHGLLIKDGAKMSKSRGNVVNPDDYIEKYGTDVLRLYLSFMGPYGDGGDFRDSGIAGMQRFVKRIWRNFYQWQDLDVTDKSVYDQLERMMHISIWKVTRGIKNFKYNTSIAALMEFMNKLEENAPFYILSKTKNNKLANITETFLLLLAPLAPHISEQLWHLHKDSDSNSSVHLQSWPIYIEDKMKSQTTIIAIQINGKLRATIEVPTQIAMDKAKLISLSKKHKSVVKYLDGKKIIREIVIPLKLVNYVTL</sequence>
<dbReference type="PANTHER" id="PTHR43740">
    <property type="entry name" value="LEUCYL-TRNA SYNTHETASE"/>
    <property type="match status" value="1"/>
</dbReference>
<dbReference type="GO" id="GO:0004823">
    <property type="term" value="F:leucine-tRNA ligase activity"/>
    <property type="evidence" value="ECO:0007669"/>
    <property type="project" value="UniProtKB-UniRule"/>
</dbReference>
<dbReference type="PANTHER" id="PTHR43740:SF2">
    <property type="entry name" value="LEUCINE--TRNA LIGASE, MITOCHONDRIAL"/>
    <property type="match status" value="1"/>
</dbReference>
<evidence type="ECO:0000256" key="5">
    <source>
        <dbReference type="ARBA" id="ARBA00022840"/>
    </source>
</evidence>
<dbReference type="PRINTS" id="PR00985">
    <property type="entry name" value="TRNASYNTHLEU"/>
</dbReference>
<dbReference type="InterPro" id="IPR002302">
    <property type="entry name" value="Leu-tRNA-ligase"/>
</dbReference>
<proteinExistence type="inferred from homology"/>
<dbReference type="FunFam" id="1.10.730.10:FF:000002">
    <property type="entry name" value="Leucine--tRNA ligase"/>
    <property type="match status" value="1"/>
</dbReference>
<keyword evidence="7 9" id="KW-0030">Aminoacyl-tRNA synthetase</keyword>
<dbReference type="Pfam" id="PF08264">
    <property type="entry name" value="Anticodon_1"/>
    <property type="match status" value="1"/>
</dbReference>
<feature type="short sequence motif" description="'KMSKS' region" evidence="9">
    <location>
        <begin position="627"/>
        <end position="631"/>
    </location>
</feature>
<gene>
    <name evidence="9" type="primary">leuS</name>
    <name evidence="14" type="ORF">COX08_03950</name>
</gene>
<dbReference type="Proteomes" id="UP000229459">
    <property type="component" value="Unassembled WGS sequence"/>
</dbReference>
<feature type="domain" description="Aminoacyl-tRNA synthetase class Ia" evidence="11">
    <location>
        <begin position="592"/>
        <end position="659"/>
    </location>
</feature>
<dbReference type="GO" id="GO:0005524">
    <property type="term" value="F:ATP binding"/>
    <property type="evidence" value="ECO:0007669"/>
    <property type="project" value="UniProtKB-UniRule"/>
</dbReference>
<dbReference type="EC" id="6.1.1.4" evidence="9"/>
<dbReference type="Pfam" id="PF13603">
    <property type="entry name" value="tRNA-synt_1_2"/>
    <property type="match status" value="1"/>
</dbReference>
<dbReference type="SUPFAM" id="SSF50677">
    <property type="entry name" value="ValRS/IleRS/LeuRS editing domain"/>
    <property type="match status" value="1"/>
</dbReference>
<feature type="domain" description="Methionyl/Valyl/Leucyl/Isoleucyl-tRNA synthetase anticodon-binding" evidence="12">
    <location>
        <begin position="706"/>
        <end position="825"/>
    </location>
</feature>
<dbReference type="GO" id="GO:0005829">
    <property type="term" value="C:cytosol"/>
    <property type="evidence" value="ECO:0007669"/>
    <property type="project" value="TreeGrafter"/>
</dbReference>
<evidence type="ECO:0000256" key="10">
    <source>
        <dbReference type="RuleBase" id="RU363035"/>
    </source>
</evidence>
<dbReference type="InterPro" id="IPR025709">
    <property type="entry name" value="Leu_tRNA-synth_edit"/>
</dbReference>
<dbReference type="PROSITE" id="PS00178">
    <property type="entry name" value="AA_TRNA_LIGASE_I"/>
    <property type="match status" value="1"/>
</dbReference>
<keyword evidence="2 9" id="KW-0963">Cytoplasm</keyword>
<dbReference type="GO" id="GO:0006429">
    <property type="term" value="P:leucyl-tRNA aminoacylation"/>
    <property type="evidence" value="ECO:0007669"/>
    <property type="project" value="UniProtKB-UniRule"/>
</dbReference>
<feature type="domain" description="Leucyl-tRNA synthetase editing" evidence="13">
    <location>
        <begin position="229"/>
        <end position="416"/>
    </location>
</feature>
<dbReference type="HAMAP" id="MF_00049_B">
    <property type="entry name" value="Leu_tRNA_synth_B"/>
    <property type="match status" value="1"/>
</dbReference>
<dbReference type="InterPro" id="IPR009080">
    <property type="entry name" value="tRNAsynth_Ia_anticodon-bd"/>
</dbReference>
<dbReference type="InterPro" id="IPR013155">
    <property type="entry name" value="M/V/L/I-tRNA-synth_anticd-bd"/>
</dbReference>
<keyword evidence="6 9" id="KW-0648">Protein biosynthesis</keyword>
<evidence type="ECO:0000256" key="4">
    <source>
        <dbReference type="ARBA" id="ARBA00022741"/>
    </source>
</evidence>
<name>A0A2H0B5G4_9BACT</name>
<dbReference type="GO" id="GO:0002161">
    <property type="term" value="F:aminoacyl-tRNA deacylase activity"/>
    <property type="evidence" value="ECO:0007669"/>
    <property type="project" value="InterPro"/>
</dbReference>
<dbReference type="SUPFAM" id="SSF52374">
    <property type="entry name" value="Nucleotidylyl transferase"/>
    <property type="match status" value="1"/>
</dbReference>
<comment type="similarity">
    <text evidence="1 9 10">Belongs to the class-I aminoacyl-tRNA synthetase family.</text>
</comment>
<dbReference type="Gene3D" id="3.40.50.620">
    <property type="entry name" value="HUPs"/>
    <property type="match status" value="2"/>
</dbReference>
<evidence type="ECO:0000256" key="1">
    <source>
        <dbReference type="ARBA" id="ARBA00005594"/>
    </source>
</evidence>
<evidence type="ECO:0000256" key="2">
    <source>
        <dbReference type="ARBA" id="ARBA00022490"/>
    </source>
</evidence>
<reference evidence="14 15" key="1">
    <citation type="submission" date="2017-09" db="EMBL/GenBank/DDBJ databases">
        <title>Depth-based differentiation of microbial function through sediment-hosted aquifers and enrichment of novel symbionts in the deep terrestrial subsurface.</title>
        <authorList>
            <person name="Probst A.J."/>
            <person name="Ladd B."/>
            <person name="Jarett J.K."/>
            <person name="Geller-Mcgrath D.E."/>
            <person name="Sieber C.M."/>
            <person name="Emerson J.B."/>
            <person name="Anantharaman K."/>
            <person name="Thomas B.C."/>
            <person name="Malmstrom R."/>
            <person name="Stieglmeier M."/>
            <person name="Klingl A."/>
            <person name="Woyke T."/>
            <person name="Ryan C.M."/>
            <person name="Banfield J.F."/>
        </authorList>
    </citation>
    <scope>NUCLEOTIDE SEQUENCE [LARGE SCALE GENOMIC DNA]</scope>
    <source>
        <strain evidence="14">CG23_combo_of_CG06-09_8_20_14_all_34_8</strain>
    </source>
</reference>
<dbReference type="Pfam" id="PF00133">
    <property type="entry name" value="tRNA-synt_1"/>
    <property type="match status" value="2"/>
</dbReference>
<comment type="caution">
    <text evidence="14">The sequence shown here is derived from an EMBL/GenBank/DDBJ whole genome shotgun (WGS) entry which is preliminary data.</text>
</comment>
<feature type="domain" description="Aminoacyl-tRNA synthetase class Ia" evidence="11">
    <location>
        <begin position="17"/>
        <end position="227"/>
    </location>
</feature>
<evidence type="ECO:0000259" key="13">
    <source>
        <dbReference type="Pfam" id="PF13603"/>
    </source>
</evidence>
<comment type="subcellular location">
    <subcellularLocation>
        <location evidence="9">Cytoplasm</location>
    </subcellularLocation>
</comment>
<dbReference type="InterPro" id="IPR014729">
    <property type="entry name" value="Rossmann-like_a/b/a_fold"/>
</dbReference>
<feature type="binding site" evidence="9">
    <location>
        <position position="630"/>
    </location>
    <ligand>
        <name>ATP</name>
        <dbReference type="ChEBI" id="CHEBI:30616"/>
    </ligand>
</feature>
<keyword evidence="4 9" id="KW-0547">Nucleotide-binding</keyword>
<evidence type="ECO:0000256" key="6">
    <source>
        <dbReference type="ARBA" id="ARBA00022917"/>
    </source>
</evidence>
<evidence type="ECO:0000256" key="7">
    <source>
        <dbReference type="ARBA" id="ARBA00023146"/>
    </source>
</evidence>
<dbReference type="InterPro" id="IPR002300">
    <property type="entry name" value="aa-tRNA-synth_Ia"/>
</dbReference>
<evidence type="ECO:0000256" key="3">
    <source>
        <dbReference type="ARBA" id="ARBA00022598"/>
    </source>
</evidence>
<comment type="caution">
    <text evidence="9">Lacks conserved residue(s) required for the propagation of feature annotation.</text>
</comment>
<dbReference type="Gene3D" id="1.10.730.10">
    <property type="entry name" value="Isoleucyl-tRNA Synthetase, Domain 1"/>
    <property type="match status" value="1"/>
</dbReference>
<comment type="catalytic activity">
    <reaction evidence="8 9">
        <text>tRNA(Leu) + L-leucine + ATP = L-leucyl-tRNA(Leu) + AMP + diphosphate</text>
        <dbReference type="Rhea" id="RHEA:11688"/>
        <dbReference type="Rhea" id="RHEA-COMP:9613"/>
        <dbReference type="Rhea" id="RHEA-COMP:9622"/>
        <dbReference type="ChEBI" id="CHEBI:30616"/>
        <dbReference type="ChEBI" id="CHEBI:33019"/>
        <dbReference type="ChEBI" id="CHEBI:57427"/>
        <dbReference type="ChEBI" id="CHEBI:78442"/>
        <dbReference type="ChEBI" id="CHEBI:78494"/>
        <dbReference type="ChEBI" id="CHEBI:456215"/>
        <dbReference type="EC" id="6.1.1.4"/>
    </reaction>
</comment>
<evidence type="ECO:0000313" key="15">
    <source>
        <dbReference type="Proteomes" id="UP000229459"/>
    </source>
</evidence>
<keyword evidence="3 9" id="KW-0436">Ligase</keyword>
<dbReference type="InterPro" id="IPR009008">
    <property type="entry name" value="Val/Leu/Ile-tRNA-synth_edit"/>
</dbReference>
<evidence type="ECO:0000259" key="12">
    <source>
        <dbReference type="Pfam" id="PF08264"/>
    </source>
</evidence>
<protein>
    <recommendedName>
        <fullName evidence="9">Leucine--tRNA ligase</fullName>
        <ecNumber evidence="9">6.1.1.4</ecNumber>
    </recommendedName>
    <alternativeName>
        <fullName evidence="9">Leucyl-tRNA synthetase</fullName>
        <shortName evidence="9">LeuRS</shortName>
    </alternativeName>
</protein>
<dbReference type="EMBL" id="PCSR01000094">
    <property type="protein sequence ID" value="PIP52892.1"/>
    <property type="molecule type" value="Genomic_DNA"/>
</dbReference>
<accession>A0A2H0B5G4</accession>
<organism evidence="14 15">
    <name type="scientific">Candidatus Beckwithbacteria bacterium CG23_combo_of_CG06-09_8_20_14_all_34_8</name>
    <dbReference type="NCBI Taxonomy" id="1974497"/>
    <lineage>
        <taxon>Bacteria</taxon>
        <taxon>Candidatus Beckwithiibacteriota</taxon>
    </lineage>
</organism>
<evidence type="ECO:0000259" key="11">
    <source>
        <dbReference type="Pfam" id="PF00133"/>
    </source>
</evidence>
<keyword evidence="5 9" id="KW-0067">ATP-binding</keyword>
<evidence type="ECO:0000313" key="14">
    <source>
        <dbReference type="EMBL" id="PIP52892.1"/>
    </source>
</evidence>
<evidence type="ECO:0000256" key="9">
    <source>
        <dbReference type="HAMAP-Rule" id="MF_00049"/>
    </source>
</evidence>
<dbReference type="InterPro" id="IPR001412">
    <property type="entry name" value="aa-tRNA-synth_I_CS"/>
</dbReference>
<evidence type="ECO:0000256" key="8">
    <source>
        <dbReference type="ARBA" id="ARBA00047469"/>
    </source>
</evidence>
<dbReference type="AlphaFoldDB" id="A0A2H0B5G4"/>